<accession>A0AAV5SHN9</accession>
<sequence>FDNQSKFVSDLTATLPDYRRKVEVIYSPDVAQSTDVELEDSLRSWREIDEMVETIVDPAQITKSIDRGDSQDSEGEEVYVISTRPPLDELSRNWVVYEAFASKDEVHHCYSLASVIISKH</sequence>
<proteinExistence type="predicted"/>
<comment type="caution">
    <text evidence="1">The sequence shown here is derived from an EMBL/GenBank/DDBJ whole genome shotgun (WGS) entry which is preliminary data.</text>
</comment>
<keyword evidence="2" id="KW-1185">Reference proteome</keyword>
<dbReference type="EMBL" id="BTSX01000001">
    <property type="protein sequence ID" value="GMS82147.1"/>
    <property type="molecule type" value="Genomic_DNA"/>
</dbReference>
<name>A0AAV5SHN9_9BILA</name>
<dbReference type="Proteomes" id="UP001432027">
    <property type="component" value="Unassembled WGS sequence"/>
</dbReference>
<feature type="non-terminal residue" evidence="1">
    <location>
        <position position="1"/>
    </location>
</feature>
<reference evidence="1" key="1">
    <citation type="submission" date="2023-10" db="EMBL/GenBank/DDBJ databases">
        <title>Genome assembly of Pristionchus species.</title>
        <authorList>
            <person name="Yoshida K."/>
            <person name="Sommer R.J."/>
        </authorList>
    </citation>
    <scope>NUCLEOTIDE SEQUENCE</scope>
    <source>
        <strain evidence="1">RS0144</strain>
    </source>
</reference>
<gene>
    <name evidence="1" type="ORF">PENTCL1PPCAC_4322</name>
</gene>
<evidence type="ECO:0000313" key="1">
    <source>
        <dbReference type="EMBL" id="GMS82147.1"/>
    </source>
</evidence>
<dbReference type="AlphaFoldDB" id="A0AAV5SHN9"/>
<protein>
    <submittedName>
        <fullName evidence="1">Uncharacterized protein</fullName>
    </submittedName>
</protein>
<organism evidence="1 2">
    <name type="scientific">Pristionchus entomophagus</name>
    <dbReference type="NCBI Taxonomy" id="358040"/>
    <lineage>
        <taxon>Eukaryota</taxon>
        <taxon>Metazoa</taxon>
        <taxon>Ecdysozoa</taxon>
        <taxon>Nematoda</taxon>
        <taxon>Chromadorea</taxon>
        <taxon>Rhabditida</taxon>
        <taxon>Rhabditina</taxon>
        <taxon>Diplogasteromorpha</taxon>
        <taxon>Diplogasteroidea</taxon>
        <taxon>Neodiplogasteridae</taxon>
        <taxon>Pristionchus</taxon>
    </lineage>
</organism>
<evidence type="ECO:0000313" key="2">
    <source>
        <dbReference type="Proteomes" id="UP001432027"/>
    </source>
</evidence>